<dbReference type="EMBL" id="JABTEG010000001">
    <property type="protein sequence ID" value="KAG4306302.1"/>
    <property type="molecule type" value="Genomic_DNA"/>
</dbReference>
<reference evidence="1 2" key="1">
    <citation type="journal article" date="2021" name="Commun. Biol.">
        <title>Genomic insights into the host specific adaptation of the Pneumocystis genus.</title>
        <authorList>
            <person name="Cisse O.H."/>
            <person name="Ma L."/>
            <person name="Dekker J.P."/>
            <person name="Khil P.P."/>
            <person name="Youn J.-H."/>
            <person name="Brenchley J.M."/>
            <person name="Blair R."/>
            <person name="Pahar B."/>
            <person name="Chabe M."/>
            <person name="Van Rompay K.K.A."/>
            <person name="Keesler R."/>
            <person name="Sukura A."/>
            <person name="Hirsch V."/>
            <person name="Kutty G."/>
            <person name="Liu Y."/>
            <person name="Peng L."/>
            <person name="Chen J."/>
            <person name="Song J."/>
            <person name="Weissenbacher-Lang C."/>
            <person name="Xu J."/>
            <person name="Upham N.S."/>
            <person name="Stajich J.E."/>
            <person name="Cuomo C.A."/>
            <person name="Cushion M.T."/>
            <person name="Kovacs J.A."/>
        </authorList>
    </citation>
    <scope>NUCLEOTIDE SEQUENCE [LARGE SCALE GENOMIC DNA]</scope>
    <source>
        <strain evidence="1 2">RABM</strain>
    </source>
</reference>
<gene>
    <name evidence="1" type="ORF">PORY_000290</name>
</gene>
<sequence length="333" mass="37956">MNKGGIIAINKPSGWICTHILNELQKILRKSCLYSDLIDTSYNPSHKRRRKSKELDYGKIKIGHGGTLDPLASGVLVIGIGKGTKKLKQFLQCTKEYQVTALFGCSTDTYDSNGKIIKRMPWSHLTKEIVEKALDNFKGNILQKPPQYSALHMKGKRLYEYAREGLELPEEIKSRSITVESFDIINWTHDHEWEEPKDDNNMKEDLKNAQKMESTINCNNVESNILNDQLETTNKLFNNNNEQKSLDNTVLSVKQKAPAVTFRVVVSSGTYIRSLIHDLGMFLDSAAHVVELIRCRQGKYKLNENTIDWSKFENGEWESDFIKALSLKSSSEP</sequence>
<protein>
    <submittedName>
        <fullName evidence="1">Uncharacterized protein</fullName>
    </submittedName>
</protein>
<accession>A0ACB7CET4</accession>
<dbReference type="Proteomes" id="UP000768646">
    <property type="component" value="Unassembled WGS sequence"/>
</dbReference>
<comment type="caution">
    <text evidence="1">The sequence shown here is derived from an EMBL/GenBank/DDBJ whole genome shotgun (WGS) entry which is preliminary data.</text>
</comment>
<evidence type="ECO:0000313" key="2">
    <source>
        <dbReference type="Proteomes" id="UP000768646"/>
    </source>
</evidence>
<name>A0ACB7CET4_9ASCO</name>
<keyword evidence="2" id="KW-1185">Reference proteome</keyword>
<evidence type="ECO:0000313" key="1">
    <source>
        <dbReference type="EMBL" id="KAG4306302.1"/>
    </source>
</evidence>
<organism evidence="1 2">
    <name type="scientific">Pneumocystis oryctolagi</name>
    <dbReference type="NCBI Taxonomy" id="42067"/>
    <lineage>
        <taxon>Eukaryota</taxon>
        <taxon>Fungi</taxon>
        <taxon>Dikarya</taxon>
        <taxon>Ascomycota</taxon>
        <taxon>Taphrinomycotina</taxon>
        <taxon>Pneumocystomycetes</taxon>
        <taxon>Pneumocystaceae</taxon>
        <taxon>Pneumocystis</taxon>
    </lineage>
</organism>
<proteinExistence type="predicted"/>